<keyword evidence="2" id="KW-1133">Transmembrane helix</keyword>
<proteinExistence type="predicted"/>
<feature type="region of interest" description="Disordered" evidence="1">
    <location>
        <begin position="1"/>
        <end position="51"/>
    </location>
</feature>
<name>A0A7R9T5B9_9CHLO</name>
<sequence length="139" mass="14474">MPPSGSLARADPASSSPLASERADSVGDLPRIPLGFGAPTRNHARTDSSCSTDGLISRDVDVERALGDFAETSDGGVARASTSPLAPRVSRGKVSRALASVGDYFTERANRRLKFAVAIALVLALVVLIGMPLRAWTKG</sequence>
<reference evidence="3" key="1">
    <citation type="submission" date="2021-01" db="EMBL/GenBank/DDBJ databases">
        <authorList>
            <person name="Corre E."/>
            <person name="Pelletier E."/>
            <person name="Niang G."/>
            <person name="Scheremetjew M."/>
            <person name="Finn R."/>
            <person name="Kale V."/>
            <person name="Holt S."/>
            <person name="Cochrane G."/>
            <person name="Meng A."/>
            <person name="Brown T."/>
            <person name="Cohen L."/>
        </authorList>
    </citation>
    <scope>NUCLEOTIDE SEQUENCE</scope>
    <source>
        <strain evidence="3">Clade-A-BCC118000</strain>
    </source>
</reference>
<evidence type="ECO:0000256" key="2">
    <source>
        <dbReference type="SAM" id="Phobius"/>
    </source>
</evidence>
<evidence type="ECO:0000313" key="3">
    <source>
        <dbReference type="EMBL" id="CAD8225524.1"/>
    </source>
</evidence>
<accession>A0A7R9T5B9</accession>
<evidence type="ECO:0000256" key="1">
    <source>
        <dbReference type="SAM" id="MobiDB-lite"/>
    </source>
</evidence>
<protein>
    <submittedName>
        <fullName evidence="3">Uncharacterized protein</fullName>
    </submittedName>
</protein>
<dbReference type="EMBL" id="HBDX01007295">
    <property type="protein sequence ID" value="CAD8225524.1"/>
    <property type="molecule type" value="Transcribed_RNA"/>
</dbReference>
<organism evidence="3">
    <name type="scientific">Ostreococcus sp. 'lucimarinus'</name>
    <dbReference type="NCBI Taxonomy" id="242159"/>
    <lineage>
        <taxon>Eukaryota</taxon>
        <taxon>Viridiplantae</taxon>
        <taxon>Chlorophyta</taxon>
        <taxon>Mamiellophyceae</taxon>
        <taxon>Mamiellales</taxon>
        <taxon>Bathycoccaceae</taxon>
        <taxon>Ostreococcus</taxon>
    </lineage>
</organism>
<keyword evidence="2" id="KW-0472">Membrane</keyword>
<gene>
    <name evidence="3" type="ORF">OLUC0939_LOCUS6264</name>
</gene>
<feature type="transmembrane region" description="Helical" evidence="2">
    <location>
        <begin position="115"/>
        <end position="136"/>
    </location>
</feature>
<dbReference type="AlphaFoldDB" id="A0A7R9T5B9"/>
<keyword evidence="2" id="KW-0812">Transmembrane</keyword>